<name>A0A9Q1J1B6_SYNKA</name>
<evidence type="ECO:0000313" key="1">
    <source>
        <dbReference type="EMBL" id="KAJ8361578.1"/>
    </source>
</evidence>
<sequence length="249" mass="27691">MGYTAVMARLGVSIAPLIALLEDTWKLLPELIFCTVAIISGLVACLLPETKNVRLPETIEDIERFLVHNFIAAAIDHRCDIGGVVDGEVFANLTQDQRLTVSIPAENDGSLSSCKMFREPQFHLLYNSSNATEFVPRITLPFNFLLNNFMAAIPDHHCDIGGLDDGEYFMNLTQDQRLTVSIPAQDDGSLSSCKMFREPQFHLLYNSSNATEIPAVPCQYGWVYDTSTFSSTLATEVNFSSICSHCDFY</sequence>
<keyword evidence="2" id="KW-1185">Reference proteome</keyword>
<reference evidence="1" key="1">
    <citation type="journal article" date="2023" name="Science">
        <title>Genome structures resolve the early diversification of teleost fishes.</title>
        <authorList>
            <person name="Parey E."/>
            <person name="Louis A."/>
            <person name="Montfort J."/>
            <person name="Bouchez O."/>
            <person name="Roques C."/>
            <person name="Iampietro C."/>
            <person name="Lluch J."/>
            <person name="Castinel A."/>
            <person name="Donnadieu C."/>
            <person name="Desvignes T."/>
            <person name="Floi Bucao C."/>
            <person name="Jouanno E."/>
            <person name="Wen M."/>
            <person name="Mejri S."/>
            <person name="Dirks R."/>
            <person name="Jansen H."/>
            <person name="Henkel C."/>
            <person name="Chen W.J."/>
            <person name="Zahm M."/>
            <person name="Cabau C."/>
            <person name="Klopp C."/>
            <person name="Thompson A.W."/>
            <person name="Robinson-Rechavi M."/>
            <person name="Braasch I."/>
            <person name="Lecointre G."/>
            <person name="Bobe J."/>
            <person name="Postlethwait J.H."/>
            <person name="Berthelot C."/>
            <person name="Roest Crollius H."/>
            <person name="Guiguen Y."/>
        </authorList>
    </citation>
    <scope>NUCLEOTIDE SEQUENCE</scope>
    <source>
        <strain evidence="1">WJC10195</strain>
    </source>
</reference>
<dbReference type="Proteomes" id="UP001152622">
    <property type="component" value="Chromosome 5"/>
</dbReference>
<protein>
    <submittedName>
        <fullName evidence="1">Uncharacterized protein</fullName>
    </submittedName>
</protein>
<evidence type="ECO:0000313" key="2">
    <source>
        <dbReference type="Proteomes" id="UP001152622"/>
    </source>
</evidence>
<gene>
    <name evidence="1" type="ORF">SKAU_G00181030</name>
</gene>
<dbReference type="AlphaFoldDB" id="A0A9Q1J1B6"/>
<comment type="caution">
    <text evidence="1">The sequence shown here is derived from an EMBL/GenBank/DDBJ whole genome shotgun (WGS) entry which is preliminary data.</text>
</comment>
<dbReference type="EMBL" id="JAINUF010000005">
    <property type="protein sequence ID" value="KAJ8361578.1"/>
    <property type="molecule type" value="Genomic_DNA"/>
</dbReference>
<organism evidence="1 2">
    <name type="scientific">Synaphobranchus kaupii</name>
    <name type="common">Kaup's arrowtooth eel</name>
    <dbReference type="NCBI Taxonomy" id="118154"/>
    <lineage>
        <taxon>Eukaryota</taxon>
        <taxon>Metazoa</taxon>
        <taxon>Chordata</taxon>
        <taxon>Craniata</taxon>
        <taxon>Vertebrata</taxon>
        <taxon>Euteleostomi</taxon>
        <taxon>Actinopterygii</taxon>
        <taxon>Neopterygii</taxon>
        <taxon>Teleostei</taxon>
        <taxon>Anguilliformes</taxon>
        <taxon>Synaphobranchidae</taxon>
        <taxon>Synaphobranchus</taxon>
    </lineage>
</organism>
<proteinExistence type="predicted"/>
<dbReference type="OrthoDB" id="2544694at2759"/>
<accession>A0A9Q1J1B6</accession>